<dbReference type="Gene3D" id="3.40.50.300">
    <property type="entry name" value="P-loop containing nucleotide triphosphate hydrolases"/>
    <property type="match status" value="1"/>
</dbReference>
<organism evidence="2 3">
    <name type="scientific">Mycolicibacterium litorale</name>
    <dbReference type="NCBI Taxonomy" id="758802"/>
    <lineage>
        <taxon>Bacteria</taxon>
        <taxon>Bacillati</taxon>
        <taxon>Actinomycetota</taxon>
        <taxon>Actinomycetes</taxon>
        <taxon>Mycobacteriales</taxon>
        <taxon>Mycobacteriaceae</taxon>
        <taxon>Mycolicibacterium</taxon>
    </lineage>
</organism>
<dbReference type="Proteomes" id="UP000515734">
    <property type="component" value="Chromosome"/>
</dbReference>
<evidence type="ECO:0000256" key="1">
    <source>
        <dbReference type="SAM" id="MobiDB-lite"/>
    </source>
</evidence>
<evidence type="ECO:0000313" key="2">
    <source>
        <dbReference type="EMBL" id="BCI55702.1"/>
    </source>
</evidence>
<proteinExistence type="predicted"/>
<dbReference type="RefSeq" id="WP_185293363.1">
    <property type="nucleotide sequence ID" value="NZ_AP023287.1"/>
</dbReference>
<feature type="region of interest" description="Disordered" evidence="1">
    <location>
        <begin position="402"/>
        <end position="432"/>
    </location>
</feature>
<gene>
    <name evidence="2" type="ORF">NIIDNTM18_49800</name>
</gene>
<evidence type="ECO:0000313" key="3">
    <source>
        <dbReference type="Proteomes" id="UP000515734"/>
    </source>
</evidence>
<feature type="compositionally biased region" description="Basic and acidic residues" evidence="1">
    <location>
        <begin position="26"/>
        <end position="36"/>
    </location>
</feature>
<dbReference type="Pfam" id="PF13481">
    <property type="entry name" value="AAA_25"/>
    <property type="match status" value="1"/>
</dbReference>
<reference evidence="2 3" key="1">
    <citation type="submission" date="2020-07" db="EMBL/GenBank/DDBJ databases">
        <title>Complete genome sequence of Mycolicibacterium litorale like strain isolated from cardiac implantable electronic device infection.</title>
        <authorList>
            <person name="Fukano H."/>
            <person name="Miyama H."/>
            <person name="Hoshino Y."/>
        </authorList>
    </citation>
    <scope>NUCLEOTIDE SEQUENCE [LARGE SCALE GENOMIC DNA]</scope>
    <source>
        <strain evidence="2 3">NIIDNTM18</strain>
    </source>
</reference>
<accession>A0A6S6PC88</accession>
<dbReference type="EMBL" id="AP023287">
    <property type="protein sequence ID" value="BCI55702.1"/>
    <property type="molecule type" value="Genomic_DNA"/>
</dbReference>
<feature type="compositionally biased region" description="Low complexity" evidence="1">
    <location>
        <begin position="418"/>
        <end position="432"/>
    </location>
</feature>
<feature type="region of interest" description="Disordered" evidence="1">
    <location>
        <begin position="1"/>
        <end position="78"/>
    </location>
</feature>
<protein>
    <recommendedName>
        <fullName evidence="4">AAA domain-containing protein</fullName>
    </recommendedName>
</protein>
<dbReference type="SUPFAM" id="SSF52540">
    <property type="entry name" value="P-loop containing nucleoside triphosphate hydrolases"/>
    <property type="match status" value="1"/>
</dbReference>
<sequence>MTNPEMISKGKELAESGQYRPTPNDLPRKVRVDGADRNGGPIPLPTPEERSTRRRVRNRNARRSEAVQHVGQSEEPMPSLLTGLMSAADLDKLTFPDLVEHVPHLITEGFGVLAGSPKAGKSWFTAGLALACAYGGTALGAIQVQPRHVLLLALEDGPRRLQSRMRRLNADRPLPKRLDILTEIAPGTVIPTITEWLTLHADDVSKPLVILDTLGKARPQRRGGDDPYIADYQLGSRIKATVDAVPGSALVAVHHTRKMGAEDWLDTVSGTQGITGSADYILVLQRKRKSDEGVLAVTGRDVAENEYAIKTDNGIWTLDGMDILDAAATVTTRAERQQARLGDRSHDAVRFVNSRSTTTPKDLAEHLGIDNRVAGNLLGKLRDGGYIEQSARGIYTALSGGESGETGENAGHVHQQLPGISPISPISPAGPA</sequence>
<dbReference type="InterPro" id="IPR027417">
    <property type="entry name" value="P-loop_NTPase"/>
</dbReference>
<feature type="compositionally biased region" description="Basic residues" evidence="1">
    <location>
        <begin position="52"/>
        <end position="61"/>
    </location>
</feature>
<name>A0A6S6PC88_9MYCO</name>
<evidence type="ECO:0008006" key="4">
    <source>
        <dbReference type="Google" id="ProtNLM"/>
    </source>
</evidence>
<dbReference type="AlphaFoldDB" id="A0A6S6PC88"/>